<dbReference type="EMBL" id="WBUI01000017">
    <property type="protein sequence ID" value="KAB2930866.1"/>
    <property type="molecule type" value="Genomic_DNA"/>
</dbReference>
<dbReference type="InterPro" id="IPR051680">
    <property type="entry name" value="ATP-dep_Glu-Cys_Ligase-2"/>
</dbReference>
<dbReference type="PANTHER" id="PTHR34595:SF7">
    <property type="entry name" value="SLL1039 PROTEIN"/>
    <property type="match status" value="1"/>
</dbReference>
<dbReference type="Proteomes" id="UP000460298">
    <property type="component" value="Unassembled WGS sequence"/>
</dbReference>
<gene>
    <name evidence="2" type="ORF">F9K24_15495</name>
</gene>
<dbReference type="AlphaFoldDB" id="A0A833GZT2"/>
<organism evidence="2 3">
    <name type="scientific">Leptonema illini</name>
    <dbReference type="NCBI Taxonomy" id="183"/>
    <lineage>
        <taxon>Bacteria</taxon>
        <taxon>Pseudomonadati</taxon>
        <taxon>Spirochaetota</taxon>
        <taxon>Spirochaetia</taxon>
        <taxon>Leptospirales</taxon>
        <taxon>Leptospiraceae</taxon>
        <taxon>Leptonema</taxon>
    </lineage>
</organism>
<reference evidence="2 3" key="1">
    <citation type="submission" date="2019-10" db="EMBL/GenBank/DDBJ databases">
        <title>Extracellular Electron Transfer in a Candidatus Methanoperedens spp. Enrichment Culture.</title>
        <authorList>
            <person name="Berger S."/>
            <person name="Rangel Shaw D."/>
            <person name="Berben T."/>
            <person name="In 'T Zandt M."/>
            <person name="Frank J."/>
            <person name="Reimann J."/>
            <person name="Jetten M.S.M."/>
            <person name="Welte C.U."/>
        </authorList>
    </citation>
    <scope>NUCLEOTIDE SEQUENCE [LARGE SCALE GENOMIC DNA]</scope>
    <source>
        <strain evidence="2">SB12</strain>
    </source>
</reference>
<protein>
    <submittedName>
        <fullName evidence="2">Alpha-E domain-containing protein</fullName>
    </submittedName>
</protein>
<dbReference type="Pfam" id="PF04168">
    <property type="entry name" value="Alpha-E"/>
    <property type="match status" value="1"/>
</dbReference>
<evidence type="ECO:0000313" key="3">
    <source>
        <dbReference type="Proteomes" id="UP000460298"/>
    </source>
</evidence>
<feature type="domain" description="DUF403" evidence="1">
    <location>
        <begin position="1"/>
        <end position="307"/>
    </location>
</feature>
<accession>A0A833GZT2</accession>
<sequence>MLSRVAENVYWMSRYIERAENYARFIDVNFQEGLEVEDPLLRQWFPLVETTGDAAAFASRYPSKERPDVLRFLVFDRENPNSVVSCVARARENARTIREDISTDMWEVLNEFYLRLREIKMPSEHAMDAFVEILREVRKSCLLFYGTADATLSHDEVWHFTMLGRYIERADKTTRILDMKYFILLPGPADVGSSLDLVQWMWVLRSASAHEMFNRSFSKVSPAFVVQFLLFDRNFPRSVRHCVQEIRDTLPWVGEDASTPTAMVRQFLSDLDHARMEEILQTGMHEYLDEIQIRLNRLGLSIEERFFRNQ</sequence>
<comment type="caution">
    <text evidence="2">The sequence shown here is derived from an EMBL/GenBank/DDBJ whole genome shotgun (WGS) entry which is preliminary data.</text>
</comment>
<dbReference type="InterPro" id="IPR007296">
    <property type="entry name" value="DUF403"/>
</dbReference>
<name>A0A833GZT2_9LEPT</name>
<dbReference type="PANTHER" id="PTHR34595">
    <property type="entry name" value="BLR5612 PROTEIN"/>
    <property type="match status" value="1"/>
</dbReference>
<proteinExistence type="predicted"/>
<evidence type="ECO:0000313" key="2">
    <source>
        <dbReference type="EMBL" id="KAB2930866.1"/>
    </source>
</evidence>
<evidence type="ECO:0000259" key="1">
    <source>
        <dbReference type="Pfam" id="PF04168"/>
    </source>
</evidence>